<comment type="caution">
    <text evidence="1">The sequence shown here is derived from an EMBL/GenBank/DDBJ whole genome shotgun (WGS) entry which is preliminary data.</text>
</comment>
<accession>A0ABQ8RW90</accession>
<name>A0ABQ8RW90_PERAM</name>
<reference evidence="1 2" key="1">
    <citation type="journal article" date="2022" name="Allergy">
        <title>Genome assembly and annotation of Periplaneta americana reveal a comprehensive cockroach allergen profile.</title>
        <authorList>
            <person name="Wang L."/>
            <person name="Xiong Q."/>
            <person name="Saelim N."/>
            <person name="Wang L."/>
            <person name="Nong W."/>
            <person name="Wan A.T."/>
            <person name="Shi M."/>
            <person name="Liu X."/>
            <person name="Cao Q."/>
            <person name="Hui J.H.L."/>
            <person name="Sookrung N."/>
            <person name="Leung T.F."/>
            <person name="Tungtrongchitr A."/>
            <person name="Tsui S.K.W."/>
        </authorList>
    </citation>
    <scope>NUCLEOTIDE SEQUENCE [LARGE SCALE GENOMIC DNA]</scope>
    <source>
        <strain evidence="1">PWHHKU_190912</strain>
    </source>
</reference>
<dbReference type="Proteomes" id="UP001148838">
    <property type="component" value="Unassembled WGS sequence"/>
</dbReference>
<dbReference type="EMBL" id="JAJSOF020000041">
    <property type="protein sequence ID" value="KAJ4425997.1"/>
    <property type="molecule type" value="Genomic_DNA"/>
</dbReference>
<keyword evidence="2" id="KW-1185">Reference proteome</keyword>
<proteinExistence type="predicted"/>
<gene>
    <name evidence="1" type="ORF">ANN_27624</name>
</gene>
<sequence>MTGLCEGGNEPAVVMDAIKTEPEDDPLALPSYDDVVKEEAKPSPEVDTTVETTDYSCGSIQGTAVPATYLVMKTEPEATKPEDNWV</sequence>
<protein>
    <submittedName>
        <fullName evidence="1">Uncharacterized protein</fullName>
    </submittedName>
</protein>
<evidence type="ECO:0000313" key="2">
    <source>
        <dbReference type="Proteomes" id="UP001148838"/>
    </source>
</evidence>
<evidence type="ECO:0000313" key="1">
    <source>
        <dbReference type="EMBL" id="KAJ4425997.1"/>
    </source>
</evidence>
<organism evidence="1 2">
    <name type="scientific">Periplaneta americana</name>
    <name type="common">American cockroach</name>
    <name type="synonym">Blatta americana</name>
    <dbReference type="NCBI Taxonomy" id="6978"/>
    <lineage>
        <taxon>Eukaryota</taxon>
        <taxon>Metazoa</taxon>
        <taxon>Ecdysozoa</taxon>
        <taxon>Arthropoda</taxon>
        <taxon>Hexapoda</taxon>
        <taxon>Insecta</taxon>
        <taxon>Pterygota</taxon>
        <taxon>Neoptera</taxon>
        <taxon>Polyneoptera</taxon>
        <taxon>Dictyoptera</taxon>
        <taxon>Blattodea</taxon>
        <taxon>Blattoidea</taxon>
        <taxon>Blattidae</taxon>
        <taxon>Blattinae</taxon>
        <taxon>Periplaneta</taxon>
    </lineage>
</organism>